<accession>A0A834XD37</accession>
<organism evidence="1 2">
    <name type="scientific">Senna tora</name>
    <dbReference type="NCBI Taxonomy" id="362788"/>
    <lineage>
        <taxon>Eukaryota</taxon>
        <taxon>Viridiplantae</taxon>
        <taxon>Streptophyta</taxon>
        <taxon>Embryophyta</taxon>
        <taxon>Tracheophyta</taxon>
        <taxon>Spermatophyta</taxon>
        <taxon>Magnoliopsida</taxon>
        <taxon>eudicotyledons</taxon>
        <taxon>Gunneridae</taxon>
        <taxon>Pentapetalae</taxon>
        <taxon>rosids</taxon>
        <taxon>fabids</taxon>
        <taxon>Fabales</taxon>
        <taxon>Fabaceae</taxon>
        <taxon>Caesalpinioideae</taxon>
        <taxon>Cassia clade</taxon>
        <taxon>Senna</taxon>
    </lineage>
</organism>
<name>A0A834XD37_9FABA</name>
<keyword evidence="2" id="KW-1185">Reference proteome</keyword>
<dbReference type="Proteomes" id="UP000634136">
    <property type="component" value="Unassembled WGS sequence"/>
</dbReference>
<reference evidence="1" key="1">
    <citation type="submission" date="2020-09" db="EMBL/GenBank/DDBJ databases">
        <title>Genome-Enabled Discovery of Anthraquinone Biosynthesis in Senna tora.</title>
        <authorList>
            <person name="Kang S.-H."/>
            <person name="Pandey R.P."/>
            <person name="Lee C.-M."/>
            <person name="Sim J.-S."/>
            <person name="Jeong J.-T."/>
            <person name="Choi B.-S."/>
            <person name="Jung M."/>
            <person name="Ginzburg D."/>
            <person name="Zhao K."/>
            <person name="Won S.Y."/>
            <person name="Oh T.-J."/>
            <person name="Yu Y."/>
            <person name="Kim N.-H."/>
            <person name="Lee O.R."/>
            <person name="Lee T.-H."/>
            <person name="Bashyal P."/>
            <person name="Kim T.-S."/>
            <person name="Lee W.-H."/>
            <person name="Kawkins C."/>
            <person name="Kim C.-K."/>
            <person name="Kim J.S."/>
            <person name="Ahn B.O."/>
            <person name="Rhee S.Y."/>
            <person name="Sohng J.K."/>
        </authorList>
    </citation>
    <scope>NUCLEOTIDE SEQUENCE</scope>
    <source>
        <tissue evidence="1">Leaf</tissue>
    </source>
</reference>
<gene>
    <name evidence="1" type="ORF">G2W53_005383</name>
</gene>
<evidence type="ECO:0000313" key="1">
    <source>
        <dbReference type="EMBL" id="KAF7843085.1"/>
    </source>
</evidence>
<protein>
    <submittedName>
        <fullName evidence="1">Uncharacterized protein</fullName>
    </submittedName>
</protein>
<dbReference type="AlphaFoldDB" id="A0A834XD37"/>
<evidence type="ECO:0000313" key="2">
    <source>
        <dbReference type="Proteomes" id="UP000634136"/>
    </source>
</evidence>
<proteinExistence type="predicted"/>
<dbReference type="EMBL" id="JAAIUW010000002">
    <property type="protein sequence ID" value="KAF7843085.1"/>
    <property type="molecule type" value="Genomic_DNA"/>
</dbReference>
<comment type="caution">
    <text evidence="1">The sequence shown here is derived from an EMBL/GenBank/DDBJ whole genome shotgun (WGS) entry which is preliminary data.</text>
</comment>
<sequence length="31" mass="3342">MESAKTQTQGGDNVHKGIFVISMCSKSNKKS</sequence>